<evidence type="ECO:0000256" key="1">
    <source>
        <dbReference type="SAM" id="SignalP"/>
    </source>
</evidence>
<evidence type="ECO:0000313" key="3">
    <source>
        <dbReference type="Proteomes" id="UP000187609"/>
    </source>
</evidence>
<evidence type="ECO:0000313" key="2">
    <source>
        <dbReference type="EMBL" id="OIT07434.1"/>
    </source>
</evidence>
<feature type="signal peptide" evidence="1">
    <location>
        <begin position="1"/>
        <end position="25"/>
    </location>
</feature>
<organism evidence="2 3">
    <name type="scientific">Nicotiana attenuata</name>
    <name type="common">Coyote tobacco</name>
    <dbReference type="NCBI Taxonomy" id="49451"/>
    <lineage>
        <taxon>Eukaryota</taxon>
        <taxon>Viridiplantae</taxon>
        <taxon>Streptophyta</taxon>
        <taxon>Embryophyta</taxon>
        <taxon>Tracheophyta</taxon>
        <taxon>Spermatophyta</taxon>
        <taxon>Magnoliopsida</taxon>
        <taxon>eudicotyledons</taxon>
        <taxon>Gunneridae</taxon>
        <taxon>Pentapetalae</taxon>
        <taxon>asterids</taxon>
        <taxon>lamiids</taxon>
        <taxon>Solanales</taxon>
        <taxon>Solanaceae</taxon>
        <taxon>Nicotianoideae</taxon>
        <taxon>Nicotianeae</taxon>
        <taxon>Nicotiana</taxon>
    </lineage>
</organism>
<name>A0A1J6IRS7_NICAT</name>
<dbReference type="Proteomes" id="UP000187609">
    <property type="component" value="Unassembled WGS sequence"/>
</dbReference>
<feature type="chain" id="PRO_5012814558" description="Secreted protein" evidence="1">
    <location>
        <begin position="26"/>
        <end position="79"/>
    </location>
</feature>
<comment type="caution">
    <text evidence="2">The sequence shown here is derived from an EMBL/GenBank/DDBJ whole genome shotgun (WGS) entry which is preliminary data.</text>
</comment>
<dbReference type="AlphaFoldDB" id="A0A1J6IRS7"/>
<accession>A0A1J6IRS7</accession>
<keyword evidence="1" id="KW-0732">Signal</keyword>
<dbReference type="Gramene" id="OIT07434">
    <property type="protein sequence ID" value="OIT07434"/>
    <property type="gene ID" value="A4A49_15365"/>
</dbReference>
<gene>
    <name evidence="2" type="ORF">A4A49_15365</name>
</gene>
<protein>
    <recommendedName>
        <fullName evidence="4">Secreted protein</fullName>
    </recommendedName>
</protein>
<evidence type="ECO:0008006" key="4">
    <source>
        <dbReference type="Google" id="ProtNLM"/>
    </source>
</evidence>
<proteinExistence type="predicted"/>
<sequence length="79" mass="9212">MELLFIRFSFRSFLVALYVFSGKLGDEEGRLELFVLVVLGCYGGRRRSCSSHARVCCLSLHEEDDSSRFMDEGSRRRRR</sequence>
<reference evidence="2" key="1">
    <citation type="submission" date="2016-11" db="EMBL/GenBank/DDBJ databases">
        <title>The genome of Nicotiana attenuata.</title>
        <authorList>
            <person name="Xu S."/>
            <person name="Brockmoeller T."/>
            <person name="Gaquerel E."/>
            <person name="Navarro A."/>
            <person name="Kuhl H."/>
            <person name="Gase K."/>
            <person name="Ling Z."/>
            <person name="Zhou W."/>
            <person name="Kreitzer C."/>
            <person name="Stanke M."/>
            <person name="Tang H."/>
            <person name="Lyons E."/>
            <person name="Pandey P."/>
            <person name="Pandey S.P."/>
            <person name="Timmermann B."/>
            <person name="Baldwin I.T."/>
        </authorList>
    </citation>
    <scope>NUCLEOTIDE SEQUENCE [LARGE SCALE GENOMIC DNA]</scope>
    <source>
        <strain evidence="2">UT</strain>
    </source>
</reference>
<keyword evidence="3" id="KW-1185">Reference proteome</keyword>
<dbReference type="EMBL" id="MJEQ01037183">
    <property type="protein sequence ID" value="OIT07434.1"/>
    <property type="molecule type" value="Genomic_DNA"/>
</dbReference>